<gene>
    <name evidence="4" type="ORF">AYI68_g6054</name>
</gene>
<keyword evidence="5" id="KW-1185">Reference proteome</keyword>
<evidence type="ECO:0000256" key="1">
    <source>
        <dbReference type="PROSITE-ProRule" id="PRU00117"/>
    </source>
</evidence>
<name>A0A1R0GSK9_9FUNG</name>
<feature type="compositionally biased region" description="Polar residues" evidence="2">
    <location>
        <begin position="9"/>
        <end position="26"/>
    </location>
</feature>
<comment type="caution">
    <text evidence="4">The sequence shown here is derived from an EMBL/GenBank/DDBJ whole genome shotgun (WGS) entry which is preliminary data.</text>
</comment>
<reference evidence="4 5" key="1">
    <citation type="journal article" date="2016" name="Mol. Biol. Evol.">
        <title>Genome-Wide Survey of Gut Fungi (Harpellales) Reveals the First Horizontally Transferred Ubiquitin Gene from a Mosquito Host.</title>
        <authorList>
            <person name="Wang Y."/>
            <person name="White M.M."/>
            <person name="Kvist S."/>
            <person name="Moncalvo J.M."/>
        </authorList>
    </citation>
    <scope>NUCLEOTIDE SEQUENCE [LARGE SCALE GENOMIC DNA]</scope>
    <source>
        <strain evidence="4 5">ALG-7-W6</strain>
    </source>
</reference>
<dbReference type="Gene3D" id="3.30.310.210">
    <property type="match status" value="1"/>
</dbReference>
<feature type="compositionally biased region" description="Basic and acidic residues" evidence="2">
    <location>
        <begin position="721"/>
        <end position="735"/>
    </location>
</feature>
<feature type="compositionally biased region" description="Basic and acidic residues" evidence="2">
    <location>
        <begin position="77"/>
        <end position="86"/>
    </location>
</feature>
<feature type="compositionally biased region" description="Polar residues" evidence="2">
    <location>
        <begin position="56"/>
        <end position="76"/>
    </location>
</feature>
<dbReference type="EMBL" id="LSSL01004027">
    <property type="protein sequence ID" value="OLY79866.1"/>
    <property type="molecule type" value="Genomic_DNA"/>
</dbReference>
<evidence type="ECO:0000259" key="3">
    <source>
        <dbReference type="SMART" id="SM00322"/>
    </source>
</evidence>
<evidence type="ECO:0000256" key="2">
    <source>
        <dbReference type="SAM" id="MobiDB-lite"/>
    </source>
</evidence>
<feature type="compositionally biased region" description="Basic and acidic residues" evidence="2">
    <location>
        <begin position="615"/>
        <end position="640"/>
    </location>
</feature>
<feature type="compositionally biased region" description="Basic and acidic residues" evidence="2">
    <location>
        <begin position="176"/>
        <end position="190"/>
    </location>
</feature>
<dbReference type="PROSITE" id="PS50084">
    <property type="entry name" value="KH_TYPE_1"/>
    <property type="match status" value="2"/>
</dbReference>
<feature type="compositionally biased region" description="Low complexity" evidence="2">
    <location>
        <begin position="268"/>
        <end position="282"/>
    </location>
</feature>
<feature type="compositionally biased region" description="Basic and acidic residues" evidence="2">
    <location>
        <begin position="197"/>
        <end position="207"/>
    </location>
</feature>
<dbReference type="OrthoDB" id="441329at2759"/>
<proteinExistence type="predicted"/>
<dbReference type="Pfam" id="PF00013">
    <property type="entry name" value="KH_1"/>
    <property type="match status" value="1"/>
</dbReference>
<sequence length="752" mass="86482">MKDEIRIVGSSSKQRFSLSDYKSNRNTKLKSPEVSNSSNSNSFAVQAKSELENLQFLFNNPESDSVKSSSGTPKTNSKNDMKRLINPERMNMIYNQEDDAYKTASPEEKIDKKRSMIQKSRDPSSHSTDKNREHNSYSINSPMAIDFGDSPTSHDNEENQWDIDIPLDNTWNGEAKSPESDLKPIDKFEDSETFVNSRKDFSEEPNSKRKRNFDNDNDNSYKANSFRDSSSDFGKNPRSEQNSVVKGYISPRKDGTPQQEYNRDTDSRNSSINPSSSKRSNITTSQSGVIITDTDIRSKRNNRRFNPSSPPRFNRDDFEKKRHSQNDENYDTKDRYSSQHPSNDDSYARNHNRPTHYSSDLPPLNVIRSDRGYNLPKKENEISIVSIFSYQDSGVIIGSRGSHLDSLRRTVSDVNWHISSTRIVNQDRLLTVRGRSEDVSRAYFELANHFISQNMYTDIPVPPLRHDMKKNIDTSSPPVALRFIVHNQTCGAVIGHNSDTLHSIRRESRVTKLRVYPGFLSGTRERVIEVIGTPRSIKEAVYQIGLSVLKAHGDSEITYEPIKDGIANFLLDQGAPECSINLITSRFPDRKRNTSGNYEYNSEDDYKFRIKDGDRSYSAKSRTPLDNDGRNERQSNRFDSEPFNQRNTNNISKTPRDRRDQFESNNRERRSFKDQENYDSVDESKNRNGDWEDKGPSSRNERRDIYSNNSRENLRTPGSRNKRDAGDREYKDSGSNKKPRSSKNIDTPHRGR</sequence>
<dbReference type="SMART" id="SM00322">
    <property type="entry name" value="KH"/>
    <property type="match status" value="2"/>
</dbReference>
<feature type="compositionally biased region" description="Basic and acidic residues" evidence="2">
    <location>
        <begin position="313"/>
        <end position="348"/>
    </location>
</feature>
<feature type="region of interest" description="Disordered" evidence="2">
    <location>
        <begin position="1"/>
        <end position="366"/>
    </location>
</feature>
<evidence type="ECO:0000313" key="4">
    <source>
        <dbReference type="EMBL" id="OLY79866.1"/>
    </source>
</evidence>
<dbReference type="Proteomes" id="UP000187455">
    <property type="component" value="Unassembled WGS sequence"/>
</dbReference>
<dbReference type="InterPro" id="IPR036612">
    <property type="entry name" value="KH_dom_type_1_sf"/>
</dbReference>
<feature type="compositionally biased region" description="Basic and acidic residues" evidence="2">
    <location>
        <begin position="251"/>
        <end position="267"/>
    </location>
</feature>
<accession>A0A1R0GSK9</accession>
<dbReference type="AlphaFoldDB" id="A0A1R0GSK9"/>
<dbReference type="STRING" id="133383.A0A1R0GSK9"/>
<feature type="region of interest" description="Disordered" evidence="2">
    <location>
        <begin position="615"/>
        <end position="752"/>
    </location>
</feature>
<evidence type="ECO:0000313" key="5">
    <source>
        <dbReference type="Proteomes" id="UP000187455"/>
    </source>
</evidence>
<feature type="compositionally biased region" description="Basic and acidic residues" evidence="2">
    <location>
        <begin position="654"/>
        <end position="705"/>
    </location>
</feature>
<dbReference type="GO" id="GO:0003723">
    <property type="term" value="F:RNA binding"/>
    <property type="evidence" value="ECO:0007669"/>
    <property type="project" value="UniProtKB-UniRule"/>
</dbReference>
<dbReference type="SUPFAM" id="SSF54791">
    <property type="entry name" value="Eukaryotic type KH-domain (KH-domain type I)"/>
    <property type="match status" value="1"/>
</dbReference>
<feature type="compositionally biased region" description="Polar residues" evidence="2">
    <location>
        <begin position="642"/>
        <end position="653"/>
    </location>
</feature>
<feature type="domain" description="K Homology" evidence="3">
    <location>
        <begin position="477"/>
        <end position="549"/>
    </location>
</feature>
<organism evidence="4 5">
    <name type="scientific">Smittium mucronatum</name>
    <dbReference type="NCBI Taxonomy" id="133383"/>
    <lineage>
        <taxon>Eukaryota</taxon>
        <taxon>Fungi</taxon>
        <taxon>Fungi incertae sedis</taxon>
        <taxon>Zoopagomycota</taxon>
        <taxon>Kickxellomycotina</taxon>
        <taxon>Harpellomycetes</taxon>
        <taxon>Harpellales</taxon>
        <taxon>Legeriomycetaceae</taxon>
        <taxon>Smittium</taxon>
    </lineage>
</organism>
<dbReference type="InterPro" id="IPR004087">
    <property type="entry name" value="KH_dom"/>
</dbReference>
<keyword evidence="1" id="KW-0694">RNA-binding</keyword>
<feature type="compositionally biased region" description="Polar residues" evidence="2">
    <location>
        <begin position="706"/>
        <end position="719"/>
    </location>
</feature>
<feature type="compositionally biased region" description="Basic and acidic residues" evidence="2">
    <location>
        <begin position="99"/>
        <end position="135"/>
    </location>
</feature>
<feature type="compositionally biased region" description="Polar residues" evidence="2">
    <location>
        <begin position="221"/>
        <end position="244"/>
    </location>
</feature>
<dbReference type="InterPro" id="IPR004088">
    <property type="entry name" value="KH_dom_type_1"/>
</dbReference>
<protein>
    <submittedName>
        <fullName evidence="4">Poly(RC)-binding protein 3</fullName>
    </submittedName>
</protein>
<feature type="domain" description="K Homology" evidence="3">
    <location>
        <begin position="379"/>
        <end position="451"/>
    </location>
</feature>